<dbReference type="NCBIfam" id="NF006821">
    <property type="entry name" value="PRK09344.1-3"/>
    <property type="match status" value="1"/>
</dbReference>
<dbReference type="Proteomes" id="UP001214638">
    <property type="component" value="Unassembled WGS sequence"/>
</dbReference>
<evidence type="ECO:0000256" key="6">
    <source>
        <dbReference type="ARBA" id="ARBA00022793"/>
    </source>
</evidence>
<sequence length="556" mass="62138">MSDALSGGAQMSSARMTQPDTMESSAKSSVTPIPLMDIHLKPSEPEESYMTKDECITLGEDIYVSTSWEHDVSSYGIHVPQMWHNPSAAKLYKHAMQYEKDTGLSSTGALCCFSGEKTGRSPSDKRIVLEPSSCDHVWWGSVNIPISEKSYLINRERAIDYINLQDHVYVIDGYAGWDPEHRVNIRTISTRPYHALFMSNMLIRPSKEQLATFVPDFVIYNAGAFPSNRYTDGMTSKTSICLHYGRMEMVILGSEYAGEMKKGVLTLMMYMLPLKGLLPLHSSCNVGPDGSVSLFFGLSGTGKTTLSTDPARRLIGDDEHVWTEKGVYNIEGGCYAKCKDLSRDREKEIFDAIRFGAVMENVILDQETHLVDYTNISKTENTRVAYPLEHIENAMIPAVIDKHPDHIIFLTCDAFGVLNPISKLTVNQAMYHFVSGYTSKMVGTEMGVTKPTATFSACYGGPFLALHPMDYAKLLAKRLHSYKTKVWLVNTGWIQGSCDSGHGKRIPLEYTRRIIDAIHSGELDNADWRFAARDLAPTFGLEERGLPWQGSRNARN</sequence>
<dbReference type="PANTHER" id="PTHR30031">
    <property type="entry name" value="PHOSPHOENOLPYRUVATE CARBOXYKINASE ATP"/>
    <property type="match status" value="1"/>
</dbReference>
<keyword evidence="4" id="KW-0312">Gluconeogenesis</keyword>
<evidence type="ECO:0000313" key="12">
    <source>
        <dbReference type="Proteomes" id="UP001214638"/>
    </source>
</evidence>
<feature type="compositionally biased region" description="Polar residues" evidence="10">
    <location>
        <begin position="9"/>
        <end position="29"/>
    </location>
</feature>
<dbReference type="GO" id="GO:0004612">
    <property type="term" value="F:phosphoenolpyruvate carboxykinase (ATP) activity"/>
    <property type="evidence" value="ECO:0007669"/>
    <property type="project" value="UniProtKB-EC"/>
</dbReference>
<dbReference type="Pfam" id="PF01293">
    <property type="entry name" value="PEPCK_ATP"/>
    <property type="match status" value="1"/>
</dbReference>
<evidence type="ECO:0000313" key="11">
    <source>
        <dbReference type="EMBL" id="KAK2197439.1"/>
    </source>
</evidence>
<keyword evidence="5" id="KW-0547">Nucleotide-binding</keyword>
<dbReference type="GO" id="GO:0005829">
    <property type="term" value="C:cytosol"/>
    <property type="evidence" value="ECO:0007669"/>
    <property type="project" value="TreeGrafter"/>
</dbReference>
<evidence type="ECO:0000256" key="8">
    <source>
        <dbReference type="ARBA" id="ARBA00023239"/>
    </source>
</evidence>
<organism evidence="11 12">
    <name type="scientific">Babesia duncani</name>
    <dbReference type="NCBI Taxonomy" id="323732"/>
    <lineage>
        <taxon>Eukaryota</taxon>
        <taxon>Sar</taxon>
        <taxon>Alveolata</taxon>
        <taxon>Apicomplexa</taxon>
        <taxon>Aconoidasida</taxon>
        <taxon>Piroplasmida</taxon>
        <taxon>Babesiidae</taxon>
        <taxon>Babesia</taxon>
    </lineage>
</organism>
<dbReference type="GO" id="GO:0006094">
    <property type="term" value="P:gluconeogenesis"/>
    <property type="evidence" value="ECO:0007669"/>
    <property type="project" value="UniProtKB-KW"/>
</dbReference>
<dbReference type="InterPro" id="IPR001272">
    <property type="entry name" value="PEP_carboxykinase_ATP"/>
</dbReference>
<comment type="pathway">
    <text evidence="1">Carbohydrate biosynthesis; gluconeogenesis.</text>
</comment>
<keyword evidence="6" id="KW-0210">Decarboxylase</keyword>
<dbReference type="EC" id="4.1.1.49" evidence="3"/>
<feature type="region of interest" description="Disordered" evidence="10">
    <location>
        <begin position="1"/>
        <end position="29"/>
    </location>
</feature>
<dbReference type="AlphaFoldDB" id="A0AAD9UQ02"/>
<evidence type="ECO:0000256" key="3">
    <source>
        <dbReference type="ARBA" id="ARBA00012363"/>
    </source>
</evidence>
<comment type="similarity">
    <text evidence="2">Belongs to the phosphoenolpyruvate carboxykinase (ATP) family.</text>
</comment>
<dbReference type="KEGG" id="bdw:94334737"/>
<evidence type="ECO:0000256" key="7">
    <source>
        <dbReference type="ARBA" id="ARBA00022840"/>
    </source>
</evidence>
<comment type="catalytic activity">
    <reaction evidence="9">
        <text>oxaloacetate + ATP = phosphoenolpyruvate + ADP + CO2</text>
        <dbReference type="Rhea" id="RHEA:18617"/>
        <dbReference type="ChEBI" id="CHEBI:16452"/>
        <dbReference type="ChEBI" id="CHEBI:16526"/>
        <dbReference type="ChEBI" id="CHEBI:30616"/>
        <dbReference type="ChEBI" id="CHEBI:58702"/>
        <dbReference type="ChEBI" id="CHEBI:456216"/>
        <dbReference type="EC" id="4.1.1.49"/>
    </reaction>
</comment>
<evidence type="ECO:0000256" key="10">
    <source>
        <dbReference type="SAM" id="MobiDB-lite"/>
    </source>
</evidence>
<evidence type="ECO:0000256" key="5">
    <source>
        <dbReference type="ARBA" id="ARBA00022741"/>
    </source>
</evidence>
<evidence type="ECO:0000256" key="4">
    <source>
        <dbReference type="ARBA" id="ARBA00022432"/>
    </source>
</evidence>
<dbReference type="GO" id="GO:0005524">
    <property type="term" value="F:ATP binding"/>
    <property type="evidence" value="ECO:0007669"/>
    <property type="project" value="UniProtKB-KW"/>
</dbReference>
<name>A0AAD9UQ02_9APIC</name>
<comment type="caution">
    <text evidence="11">The sequence shown here is derived from an EMBL/GenBank/DDBJ whole genome shotgun (WGS) entry which is preliminary data.</text>
</comment>
<dbReference type="SUPFAM" id="SSF68923">
    <property type="entry name" value="PEP carboxykinase N-terminal domain"/>
    <property type="match status" value="1"/>
</dbReference>
<keyword evidence="7" id="KW-0067">ATP-binding</keyword>
<dbReference type="PANTHER" id="PTHR30031:SF0">
    <property type="entry name" value="PHOSPHOENOLPYRUVATE CARBOXYKINASE (ATP)"/>
    <property type="match status" value="1"/>
</dbReference>
<dbReference type="Gene3D" id="2.170.8.10">
    <property type="entry name" value="Phosphoenolpyruvate Carboxykinase, domain 2"/>
    <property type="match status" value="1"/>
</dbReference>
<dbReference type="PIRSF" id="PIRSF006294">
    <property type="entry name" value="PEP_crbxkin"/>
    <property type="match status" value="1"/>
</dbReference>
<reference evidence="11" key="1">
    <citation type="journal article" date="2023" name="Nat. Microbiol.">
        <title>Babesia duncani multi-omics identifies virulence factors and drug targets.</title>
        <authorList>
            <person name="Singh P."/>
            <person name="Lonardi S."/>
            <person name="Liang Q."/>
            <person name="Vydyam P."/>
            <person name="Khabirova E."/>
            <person name="Fang T."/>
            <person name="Gihaz S."/>
            <person name="Thekkiniath J."/>
            <person name="Munshi M."/>
            <person name="Abel S."/>
            <person name="Ciampossin L."/>
            <person name="Batugedara G."/>
            <person name="Gupta M."/>
            <person name="Lu X.M."/>
            <person name="Lenz T."/>
            <person name="Chakravarty S."/>
            <person name="Cornillot E."/>
            <person name="Hu Y."/>
            <person name="Ma W."/>
            <person name="Gonzalez L.M."/>
            <person name="Sanchez S."/>
            <person name="Estrada K."/>
            <person name="Sanchez-Flores A."/>
            <person name="Montero E."/>
            <person name="Harb O.S."/>
            <person name="Le Roch K.G."/>
            <person name="Mamoun C.B."/>
        </authorList>
    </citation>
    <scope>NUCLEOTIDE SEQUENCE</scope>
    <source>
        <strain evidence="11">WA1</strain>
    </source>
</reference>
<gene>
    <name evidence="11" type="ORF">BdWA1_000439</name>
</gene>
<dbReference type="Gene3D" id="3.90.228.20">
    <property type="match status" value="1"/>
</dbReference>
<dbReference type="RefSeq" id="XP_067804281.1">
    <property type="nucleotide sequence ID" value="XM_067945490.1"/>
</dbReference>
<dbReference type="SUPFAM" id="SSF53795">
    <property type="entry name" value="PEP carboxykinase-like"/>
    <property type="match status" value="1"/>
</dbReference>
<keyword evidence="12" id="KW-1185">Reference proteome</keyword>
<dbReference type="Gene3D" id="3.40.449.10">
    <property type="entry name" value="Phosphoenolpyruvate Carboxykinase, domain 1"/>
    <property type="match status" value="1"/>
</dbReference>
<evidence type="ECO:0000256" key="9">
    <source>
        <dbReference type="ARBA" id="ARBA00047371"/>
    </source>
</evidence>
<dbReference type="InterPro" id="IPR015994">
    <property type="entry name" value="PEPCK_ATP_CS"/>
</dbReference>
<dbReference type="HAMAP" id="MF_00453">
    <property type="entry name" value="PEPCK_ATP"/>
    <property type="match status" value="1"/>
</dbReference>
<dbReference type="GeneID" id="94334737"/>
<dbReference type="NCBIfam" id="TIGR00224">
    <property type="entry name" value="pckA"/>
    <property type="match status" value="1"/>
</dbReference>
<dbReference type="InterPro" id="IPR008210">
    <property type="entry name" value="PEP_carboxykinase_N"/>
</dbReference>
<protein>
    <recommendedName>
        <fullName evidence="3">phosphoenolpyruvate carboxykinase (ATP)</fullName>
        <ecNumber evidence="3">4.1.1.49</ecNumber>
    </recommendedName>
</protein>
<keyword evidence="8" id="KW-0456">Lyase</keyword>
<dbReference type="NCBIfam" id="NF006820">
    <property type="entry name" value="PRK09344.1-2"/>
    <property type="match status" value="1"/>
</dbReference>
<dbReference type="EMBL" id="JALLKP010000001">
    <property type="protein sequence ID" value="KAK2197439.1"/>
    <property type="molecule type" value="Genomic_DNA"/>
</dbReference>
<evidence type="ECO:0000256" key="1">
    <source>
        <dbReference type="ARBA" id="ARBA00004742"/>
    </source>
</evidence>
<proteinExistence type="inferred from homology"/>
<evidence type="ECO:0000256" key="2">
    <source>
        <dbReference type="ARBA" id="ARBA00006052"/>
    </source>
</evidence>
<dbReference type="PROSITE" id="PS00532">
    <property type="entry name" value="PEPCK_ATP"/>
    <property type="match status" value="1"/>
</dbReference>
<dbReference type="InterPro" id="IPR013035">
    <property type="entry name" value="PEP_carboxykinase_C"/>
</dbReference>
<accession>A0AAD9UQ02</accession>